<dbReference type="OrthoDB" id="1443994at2"/>
<proteinExistence type="predicted"/>
<keyword evidence="1" id="KW-0472">Membrane</keyword>
<organism evidence="2 3">
    <name type="scientific">Gelidibacter algens</name>
    <dbReference type="NCBI Taxonomy" id="49280"/>
    <lineage>
        <taxon>Bacteria</taxon>
        <taxon>Pseudomonadati</taxon>
        <taxon>Bacteroidota</taxon>
        <taxon>Flavobacteriia</taxon>
        <taxon>Flavobacteriales</taxon>
        <taxon>Flavobacteriaceae</taxon>
        <taxon>Gelidibacter</taxon>
    </lineage>
</organism>
<dbReference type="AlphaFoldDB" id="A0A327SGG8"/>
<sequence length="169" mass="19789">MQKLWLVQNRIVNVFLNATFHSPNVLMQMKKLKLHRPKERFNKNYAYEIFVGNRKLTELKNGEEKVIEISDEFGNETLKAKIQWCGSEKLNLNIFADNESLKVSGSDFLNRKVIWIISILPTTGALMFGYGRESSTIKYVGIVLFFSILIFIFWVLIIAKNKWLRIEKK</sequence>
<keyword evidence="3" id="KW-1185">Reference proteome</keyword>
<feature type="transmembrane region" description="Helical" evidence="1">
    <location>
        <begin position="113"/>
        <end position="131"/>
    </location>
</feature>
<name>A0A327SGG8_9FLAO</name>
<gene>
    <name evidence="2" type="ORF">LX77_00104</name>
</gene>
<evidence type="ECO:0000256" key="1">
    <source>
        <dbReference type="SAM" id="Phobius"/>
    </source>
</evidence>
<comment type="caution">
    <text evidence="2">The sequence shown here is derived from an EMBL/GenBank/DDBJ whole genome shotgun (WGS) entry which is preliminary data.</text>
</comment>
<feature type="transmembrane region" description="Helical" evidence="1">
    <location>
        <begin position="137"/>
        <end position="159"/>
    </location>
</feature>
<evidence type="ECO:0000313" key="3">
    <source>
        <dbReference type="Proteomes" id="UP000248987"/>
    </source>
</evidence>
<reference evidence="2 3" key="1">
    <citation type="submission" date="2018-06" db="EMBL/GenBank/DDBJ databases">
        <title>Genomic Encyclopedia of Archaeal and Bacterial Type Strains, Phase II (KMG-II): from individual species to whole genera.</title>
        <authorList>
            <person name="Goeker M."/>
        </authorList>
    </citation>
    <scope>NUCLEOTIDE SEQUENCE [LARGE SCALE GENOMIC DNA]</scope>
    <source>
        <strain evidence="2 3">DSM 12408</strain>
    </source>
</reference>
<evidence type="ECO:0000313" key="2">
    <source>
        <dbReference type="EMBL" id="RAJ27532.1"/>
    </source>
</evidence>
<keyword evidence="1" id="KW-1133">Transmembrane helix</keyword>
<dbReference type="EMBL" id="QLLQ01000001">
    <property type="protein sequence ID" value="RAJ27532.1"/>
    <property type="molecule type" value="Genomic_DNA"/>
</dbReference>
<dbReference type="Proteomes" id="UP000248987">
    <property type="component" value="Unassembled WGS sequence"/>
</dbReference>
<accession>A0A327SGG8</accession>
<keyword evidence="1" id="KW-0812">Transmembrane</keyword>
<protein>
    <submittedName>
        <fullName evidence="2">Uncharacterized protein</fullName>
    </submittedName>
</protein>